<accession>A0A9P4N2X5</accession>
<dbReference type="EMBL" id="ML986687">
    <property type="protein sequence ID" value="KAF2260189.1"/>
    <property type="molecule type" value="Genomic_DNA"/>
</dbReference>
<sequence>MSPKVDGDEVTVENGRCGHELSLQGLGPFPALCQRFAEPQVASGTPCRAHVKRQRIPDAECLGFLGGPWFGLAIADWRLGVAALQFPMQLTRPSPTKLLPRVLGGLGLSCFGRAEGPEFLRARAFGPESPQHHKFEGSEMRLRVRKVAT</sequence>
<dbReference type="Proteomes" id="UP000800093">
    <property type="component" value="Unassembled WGS sequence"/>
</dbReference>
<evidence type="ECO:0000313" key="1">
    <source>
        <dbReference type="EMBL" id="KAF2260189.1"/>
    </source>
</evidence>
<comment type="caution">
    <text evidence="1">The sequence shown here is derived from an EMBL/GenBank/DDBJ whole genome shotgun (WGS) entry which is preliminary data.</text>
</comment>
<evidence type="ECO:0000313" key="2">
    <source>
        <dbReference type="Proteomes" id="UP000800093"/>
    </source>
</evidence>
<protein>
    <submittedName>
        <fullName evidence="1">Uncharacterized protein</fullName>
    </submittedName>
</protein>
<keyword evidence="2" id="KW-1185">Reference proteome</keyword>
<gene>
    <name evidence="1" type="ORF">CC78DRAFT_585076</name>
</gene>
<dbReference type="AlphaFoldDB" id="A0A9P4N2X5"/>
<reference evidence="2" key="1">
    <citation type="journal article" date="2020" name="Stud. Mycol.">
        <title>101 Dothideomycetes genomes: A test case for predicting lifestyles and emergence of pathogens.</title>
        <authorList>
            <person name="Haridas S."/>
            <person name="Albert R."/>
            <person name="Binder M."/>
            <person name="Bloem J."/>
            <person name="LaButti K."/>
            <person name="Salamov A."/>
            <person name="Andreopoulos B."/>
            <person name="Baker S."/>
            <person name="Barry K."/>
            <person name="Bills G."/>
            <person name="Bluhm B."/>
            <person name="Cannon C."/>
            <person name="Castanera R."/>
            <person name="Culley D."/>
            <person name="Daum C."/>
            <person name="Ezra D."/>
            <person name="Gonzalez J."/>
            <person name="Henrissat B."/>
            <person name="Kuo A."/>
            <person name="Liang C."/>
            <person name="Lipzen A."/>
            <person name="Lutzoni F."/>
            <person name="Magnuson J."/>
            <person name="Mondo S."/>
            <person name="Nolan M."/>
            <person name="Ohm R."/>
            <person name="Pangilinan J."/>
            <person name="Park H.-J."/>
            <person name="Ramirez L."/>
            <person name="Alfaro M."/>
            <person name="Sun H."/>
            <person name="Tritt A."/>
            <person name="Yoshinaga Y."/>
            <person name="Zwiers L.-H."/>
            <person name="Turgeon B."/>
            <person name="Goodwin S."/>
            <person name="Spatafora J."/>
            <person name="Crous P."/>
            <person name="Grigoriev I."/>
        </authorList>
    </citation>
    <scope>NUCLEOTIDE SEQUENCE [LARGE SCALE GENOMIC DNA]</scope>
    <source>
        <strain evidence="2">CBS 304.66</strain>
    </source>
</reference>
<name>A0A9P4N2X5_9PLEO</name>
<organism evidence="1 2">
    <name type="scientific">Lojkania enalia</name>
    <dbReference type="NCBI Taxonomy" id="147567"/>
    <lineage>
        <taxon>Eukaryota</taxon>
        <taxon>Fungi</taxon>
        <taxon>Dikarya</taxon>
        <taxon>Ascomycota</taxon>
        <taxon>Pezizomycotina</taxon>
        <taxon>Dothideomycetes</taxon>
        <taxon>Pleosporomycetidae</taxon>
        <taxon>Pleosporales</taxon>
        <taxon>Pleosporales incertae sedis</taxon>
        <taxon>Lojkania</taxon>
    </lineage>
</organism>
<proteinExistence type="predicted"/>